<keyword evidence="5" id="KW-0539">Nucleus</keyword>
<dbReference type="GO" id="GO:0032968">
    <property type="term" value="P:positive regulation of transcription elongation by RNA polymerase II"/>
    <property type="evidence" value="ECO:0007669"/>
    <property type="project" value="TreeGrafter"/>
</dbReference>
<evidence type="ECO:0000256" key="4">
    <source>
        <dbReference type="ARBA" id="ARBA00023163"/>
    </source>
</evidence>
<dbReference type="InterPro" id="IPR007852">
    <property type="entry name" value="Cdc73/Parafibromin"/>
</dbReference>
<feature type="domain" description="Cell division control protein 73 C-terminal" evidence="7">
    <location>
        <begin position="412"/>
        <end position="570"/>
    </location>
</feature>
<dbReference type="GO" id="GO:0006368">
    <property type="term" value="P:transcription elongation by RNA polymerase II"/>
    <property type="evidence" value="ECO:0007669"/>
    <property type="project" value="InterPro"/>
</dbReference>
<dbReference type="FunFam" id="3.40.50.11990:FF:000002">
    <property type="entry name" value="protein CDC73 homolog"/>
    <property type="match status" value="1"/>
</dbReference>
<proteinExistence type="inferred from homology"/>
<dbReference type="InterPro" id="IPR038103">
    <property type="entry name" value="CDC73_C_sf"/>
</dbReference>
<evidence type="ECO:0000256" key="1">
    <source>
        <dbReference type="ARBA" id="ARBA00004123"/>
    </source>
</evidence>
<name>A0AAD8XWF2_9STRA</name>
<dbReference type="Proteomes" id="UP001224775">
    <property type="component" value="Unassembled WGS sequence"/>
</dbReference>
<dbReference type="PANTHER" id="PTHR12466">
    <property type="entry name" value="CDC73 DOMAIN PROTEIN"/>
    <property type="match status" value="1"/>
</dbReference>
<keyword evidence="9" id="KW-1185">Reference proteome</keyword>
<comment type="caution">
    <text evidence="8">The sequence shown here is derived from an EMBL/GenBank/DDBJ whole genome shotgun (WGS) entry which is preliminary data.</text>
</comment>
<feature type="compositionally biased region" description="Polar residues" evidence="6">
    <location>
        <begin position="387"/>
        <end position="404"/>
    </location>
</feature>
<dbReference type="AlphaFoldDB" id="A0AAD8XWF2"/>
<protein>
    <submittedName>
        <fullName evidence="8">CDC73 family protein</fullName>
    </submittedName>
</protein>
<evidence type="ECO:0000256" key="3">
    <source>
        <dbReference type="ARBA" id="ARBA00023015"/>
    </source>
</evidence>
<keyword evidence="4" id="KW-0804">Transcription</keyword>
<dbReference type="Pfam" id="PF05179">
    <property type="entry name" value="CDC73_C"/>
    <property type="match status" value="1"/>
</dbReference>
<feature type="compositionally biased region" description="Acidic residues" evidence="6">
    <location>
        <begin position="116"/>
        <end position="127"/>
    </location>
</feature>
<evidence type="ECO:0000256" key="6">
    <source>
        <dbReference type="SAM" id="MobiDB-lite"/>
    </source>
</evidence>
<dbReference type="InterPro" id="IPR031336">
    <property type="entry name" value="CDC73_C"/>
</dbReference>
<keyword evidence="3" id="KW-0805">Transcription regulation</keyword>
<feature type="compositionally biased region" description="Basic and acidic residues" evidence="6">
    <location>
        <begin position="227"/>
        <end position="242"/>
    </location>
</feature>
<dbReference type="Gene3D" id="3.40.50.11990">
    <property type="entry name" value="RNA polymerase II accessory factor, Cdc73 C-terminal domain"/>
    <property type="match status" value="1"/>
</dbReference>
<feature type="compositionally biased region" description="Polar residues" evidence="6">
    <location>
        <begin position="199"/>
        <end position="211"/>
    </location>
</feature>
<comment type="subcellular location">
    <subcellularLocation>
        <location evidence="1">Nucleus</location>
    </subcellularLocation>
</comment>
<feature type="compositionally biased region" description="Low complexity" evidence="6">
    <location>
        <begin position="372"/>
        <end position="385"/>
    </location>
</feature>
<evidence type="ECO:0000313" key="8">
    <source>
        <dbReference type="EMBL" id="KAK1734737.1"/>
    </source>
</evidence>
<feature type="compositionally biased region" description="Polar residues" evidence="6">
    <location>
        <begin position="243"/>
        <end position="256"/>
    </location>
</feature>
<comment type="similarity">
    <text evidence="2">Belongs to the CDC73 family.</text>
</comment>
<dbReference type="PANTHER" id="PTHR12466:SF8">
    <property type="entry name" value="PARAFIBROMIN"/>
    <property type="match status" value="1"/>
</dbReference>
<feature type="region of interest" description="Disordered" evidence="6">
    <location>
        <begin position="101"/>
        <end position="273"/>
    </location>
</feature>
<dbReference type="GO" id="GO:0016593">
    <property type="term" value="C:Cdc73/Paf1 complex"/>
    <property type="evidence" value="ECO:0007669"/>
    <property type="project" value="InterPro"/>
</dbReference>
<gene>
    <name evidence="8" type="ORF">QTG54_014610</name>
</gene>
<feature type="region of interest" description="Disordered" evidence="6">
    <location>
        <begin position="367"/>
        <end position="409"/>
    </location>
</feature>
<evidence type="ECO:0000259" key="7">
    <source>
        <dbReference type="Pfam" id="PF05179"/>
    </source>
</evidence>
<evidence type="ECO:0000256" key="5">
    <source>
        <dbReference type="ARBA" id="ARBA00023242"/>
    </source>
</evidence>
<accession>A0AAD8XWF2</accession>
<reference evidence="8" key="1">
    <citation type="submission" date="2023-06" db="EMBL/GenBank/DDBJ databases">
        <title>Survivors Of The Sea: Transcriptome response of Skeletonema marinoi to long-term dormancy.</title>
        <authorList>
            <person name="Pinder M.I.M."/>
            <person name="Kourtchenko O."/>
            <person name="Robertson E.K."/>
            <person name="Larsson T."/>
            <person name="Maumus F."/>
            <person name="Osuna-Cruz C.M."/>
            <person name="Vancaester E."/>
            <person name="Stenow R."/>
            <person name="Vandepoele K."/>
            <person name="Ploug H."/>
            <person name="Bruchert V."/>
            <person name="Godhe A."/>
            <person name="Topel M."/>
        </authorList>
    </citation>
    <scope>NUCLEOTIDE SEQUENCE</scope>
    <source>
        <strain evidence="8">R05AC</strain>
    </source>
</reference>
<dbReference type="EMBL" id="JATAAI010000037">
    <property type="protein sequence ID" value="KAK1734737.1"/>
    <property type="molecule type" value="Genomic_DNA"/>
</dbReference>
<evidence type="ECO:0000256" key="2">
    <source>
        <dbReference type="ARBA" id="ARBA00010427"/>
    </source>
</evidence>
<dbReference type="GO" id="GO:0000993">
    <property type="term" value="F:RNA polymerase II complex binding"/>
    <property type="evidence" value="ECO:0007669"/>
    <property type="project" value="TreeGrafter"/>
</dbReference>
<evidence type="ECO:0000313" key="9">
    <source>
        <dbReference type="Proteomes" id="UP001224775"/>
    </source>
</evidence>
<organism evidence="8 9">
    <name type="scientific">Skeletonema marinoi</name>
    <dbReference type="NCBI Taxonomy" id="267567"/>
    <lineage>
        <taxon>Eukaryota</taxon>
        <taxon>Sar</taxon>
        <taxon>Stramenopiles</taxon>
        <taxon>Ochrophyta</taxon>
        <taxon>Bacillariophyta</taxon>
        <taxon>Coscinodiscophyceae</taxon>
        <taxon>Thalassiosirophycidae</taxon>
        <taxon>Thalassiosirales</taxon>
        <taxon>Skeletonemataceae</taxon>
        <taxon>Skeletonema</taxon>
        <taxon>Skeletonema marinoi-dohrnii complex</taxon>
    </lineage>
</organism>
<sequence>MASVTDLLLEAIKGPSTSSGELLSPDGTSLTLQNTSYPASTPLTLDLPNGKSVTYSLASVYLQLCNPGVLQYRKACDAAKVEDPVKVLDRTAISEFFSAAATEEGGDDAKQQQPDNGDDGDAMDMSDDDAKKDKSGVQFRQVQVAGEEKHKPSKRSSSSSEKKRSRSSSQDKKRSSSSSGQKQQEESAKKKKKVAAATPMTNEQLLDNLSTIVGKREQTPAAAAAGKEGEKATDDSNNDKSADSTMSTPDSRQVTPAATPLPSDNEQDQDKQKELLMSCLSLPEGFDVNSPEIMSAIQSDREATRKITSLEIPVGDSSSILRAGAGGEVQVVEKSSVDASGGANVAVKKRDFARVLEIYQEVIQAEEKAKRGGSSSSSKRSAPSALPGSSSKTVRVAGSSSAGKTPTKKVEGNPIIVVSNAMTSCITMINAGFFFGKDAVYIPRDQAMKRADAGKRGGTIQVTHKLAPRLGGAEITYDIIDNPTTRLKKEEWSRVVAVIAQGASWQFKGWQYSDPVDLFSRAFGFYIGLDGASIPDELRNWNVKLGKVSRDRRGQDNVCLASFWNGLEEFIAVHKQEYMK</sequence>